<sequence length="774" mass="83718">MWDRRRGLAGAAHRGTGKGRGSLGSSRSPPGTDKDPASASFSGLQQSSASLAGTASLLSSRHHAAATAAAAAAGSRQTASTNTHHTNNKQRLVCPRPNHKAYSHSSSYSPSQFGIDIGLDLDHSLGALGITTDVTHKYRILKGKAVPQSLYPEDSYTSRLDYSTSSASSPDLKPPPRNPRRLQQLRYQTAFAPTRSSSLYSADDSDPDDDASPTTIRLGVAALDMAQPLAIQPVSPPSSPEIKAWRNASNAENVSPIDADSDASLEEFVQAIKGNRRGLTPPIEPPHHSQAPVSQRDLPAPPRRGPHRGPDIDRPPVYQRASSQRKPVSDENAHRRLQPQTEPLRGLRQRPQQEAFIPARDSSFGLRHKKTDGRAIPLESRPAWQGASGREQQVGAMRDDPNVAPLSLATKPGKRNTAKGESNFRARLSHIGSPHLDGTSGPGAAMRKFISSRTHKKGNSLATHSPRSQYNIDASQQSPNPYPSPPYEDRYRMTSTAPQVQHPPGHSITIRRKPPPGAHVNRSSNHVNPLASSPINEDEAPKPPAPESPSAPHPVRGDAWTQPNSRFSMTTYATTADGVTSIENSPAIGMESPRLSSSSSFGGPVSRNEHLRSVSDAPLTSRGGLELRPDSVASDETIHRLPGFDSKAASSTPRRASLSSLSKPLPPAPPEVSAGDRVGHLAAQLEGLANRRLNINRCVKQMTELIPIDNLLDSDAVQERRALERKKVDALKVELAEVQREEHELGLMLHRAYKRQNKEAVYEPTTLWVRRVAG</sequence>
<evidence type="ECO:0000313" key="2">
    <source>
        <dbReference type="EMBL" id="OAQ99990.1"/>
    </source>
</evidence>
<feature type="compositionally biased region" description="Polar residues" evidence="1">
    <location>
        <begin position="158"/>
        <end position="169"/>
    </location>
</feature>
<organism evidence="2 3">
    <name type="scientific">Cordyceps confragosa</name>
    <name type="common">Lecanicillium lecanii</name>
    <dbReference type="NCBI Taxonomy" id="2714763"/>
    <lineage>
        <taxon>Eukaryota</taxon>
        <taxon>Fungi</taxon>
        <taxon>Dikarya</taxon>
        <taxon>Ascomycota</taxon>
        <taxon>Pezizomycotina</taxon>
        <taxon>Sordariomycetes</taxon>
        <taxon>Hypocreomycetidae</taxon>
        <taxon>Hypocreales</taxon>
        <taxon>Cordycipitaceae</taxon>
        <taxon>Akanthomyces</taxon>
    </lineage>
</organism>
<evidence type="ECO:0000313" key="3">
    <source>
        <dbReference type="Proteomes" id="UP000243081"/>
    </source>
</evidence>
<feature type="compositionally biased region" description="Polar residues" evidence="1">
    <location>
        <begin position="460"/>
        <end position="474"/>
    </location>
</feature>
<feature type="compositionally biased region" description="Low complexity" evidence="1">
    <location>
        <begin position="68"/>
        <end position="81"/>
    </location>
</feature>
<accession>A0A179IED1</accession>
<protein>
    <submittedName>
        <fullName evidence="2">Uncharacterized protein</fullName>
    </submittedName>
</protein>
<feature type="region of interest" description="Disordered" evidence="1">
    <location>
        <begin position="276"/>
        <end position="419"/>
    </location>
</feature>
<comment type="caution">
    <text evidence="2">The sequence shown here is derived from an EMBL/GenBank/DDBJ whole genome shotgun (WGS) entry which is preliminary data.</text>
</comment>
<dbReference type="OrthoDB" id="4507572at2759"/>
<evidence type="ECO:0000256" key="1">
    <source>
        <dbReference type="SAM" id="MobiDB-lite"/>
    </source>
</evidence>
<name>A0A179IED1_CORDF</name>
<proteinExistence type="predicted"/>
<feature type="region of interest" description="Disordered" evidence="1">
    <location>
        <begin position="193"/>
        <end position="214"/>
    </location>
</feature>
<feature type="region of interest" description="Disordered" evidence="1">
    <location>
        <begin position="1"/>
        <end position="45"/>
    </location>
</feature>
<dbReference type="EMBL" id="LUKN01001913">
    <property type="protein sequence ID" value="OAQ99990.1"/>
    <property type="molecule type" value="Genomic_DNA"/>
</dbReference>
<feature type="region of interest" description="Disordered" evidence="1">
    <location>
        <begin position="583"/>
        <end position="675"/>
    </location>
</feature>
<dbReference type="Proteomes" id="UP000243081">
    <property type="component" value="Unassembled WGS sequence"/>
</dbReference>
<feature type="compositionally biased region" description="Polar residues" evidence="1">
    <location>
        <begin position="521"/>
        <end position="535"/>
    </location>
</feature>
<dbReference type="PANTHER" id="PTHR42023">
    <property type="entry name" value="BHLH DOMAIN-CONTAINING PROTEIN"/>
    <property type="match status" value="1"/>
</dbReference>
<dbReference type="PANTHER" id="PTHR42023:SF1">
    <property type="entry name" value="BHLH DOMAIN-CONTAINING PROTEIN"/>
    <property type="match status" value="1"/>
</dbReference>
<keyword evidence="3" id="KW-1185">Reference proteome</keyword>
<gene>
    <name evidence="2" type="ORF">LLEC1_01838</name>
</gene>
<feature type="region of interest" description="Disordered" evidence="1">
    <location>
        <begin position="68"/>
        <end position="107"/>
    </location>
</feature>
<dbReference type="AlphaFoldDB" id="A0A179IED1"/>
<feature type="compositionally biased region" description="Pro residues" evidence="1">
    <location>
        <begin position="542"/>
        <end position="552"/>
    </location>
</feature>
<feature type="region of interest" description="Disordered" evidence="1">
    <location>
        <begin position="454"/>
        <end position="564"/>
    </location>
</feature>
<feature type="region of interest" description="Disordered" evidence="1">
    <location>
        <begin position="158"/>
        <end position="179"/>
    </location>
</feature>
<reference evidence="2 3" key="1">
    <citation type="submission" date="2016-03" db="EMBL/GenBank/DDBJ databases">
        <title>Fine-scale spatial genetic structure of a fungal parasite of coffee scale insects.</title>
        <authorList>
            <person name="Jackson D."/>
            <person name="Zemenick K.A."/>
            <person name="Malloure B."/>
            <person name="Quandt C.A."/>
            <person name="James T.Y."/>
        </authorList>
    </citation>
    <scope>NUCLEOTIDE SEQUENCE [LARGE SCALE GENOMIC DNA]</scope>
    <source>
        <strain evidence="2 3">UM487</strain>
    </source>
</reference>